<dbReference type="CDD" id="cd20311">
    <property type="entry name" value="cupin_Yhhw_C"/>
    <property type="match status" value="1"/>
</dbReference>
<keyword evidence="6" id="KW-1185">Reference proteome</keyword>
<dbReference type="PANTHER" id="PTHR43212:SF3">
    <property type="entry name" value="QUERCETIN 2,3-DIOXYGENASE"/>
    <property type="match status" value="1"/>
</dbReference>
<sequence>MALTLRRSADRGHADFGWLDSRHTFSFGEYFDPRHMGFGPLRVINDDRVAPGAGFPTHPHRDMEIISYVLEGGLEHKDTLGTTSVIRPGDVQRMSAGTGVRHSEYNASDVEPVHFLQIWIIPEREGLKPGYEQKSFADAEKRDRLRLVASRDGRDGSLTVHRDVDLFVTRLSAGKAVTHEIAAGRGAWVHAARGSLTLNGEAIAAGDGVSLVGPATLTLRAEEESEALLFDMAPTNPAAQ</sequence>
<dbReference type="InterPro" id="IPR003829">
    <property type="entry name" value="Pirin_N_dom"/>
</dbReference>
<evidence type="ECO:0000313" key="6">
    <source>
        <dbReference type="Proteomes" id="UP001139104"/>
    </source>
</evidence>
<gene>
    <name evidence="5" type="ORF">K2U94_06570</name>
</gene>
<dbReference type="CDD" id="cd02910">
    <property type="entry name" value="cupin_Yhhw_N"/>
    <property type="match status" value="1"/>
</dbReference>
<dbReference type="InterPro" id="IPR012093">
    <property type="entry name" value="Pirin"/>
</dbReference>
<name>A0ABS9Z419_9HYPH</name>
<proteinExistence type="inferred from homology"/>
<dbReference type="InterPro" id="IPR014710">
    <property type="entry name" value="RmlC-like_jellyroll"/>
</dbReference>
<feature type="domain" description="Quercetin 2,3-dioxygenase C-terminal cupin" evidence="4">
    <location>
        <begin position="147"/>
        <end position="232"/>
    </location>
</feature>
<dbReference type="Pfam" id="PF02678">
    <property type="entry name" value="Pirin"/>
    <property type="match status" value="1"/>
</dbReference>
<evidence type="ECO:0000256" key="2">
    <source>
        <dbReference type="RuleBase" id="RU003457"/>
    </source>
</evidence>
<accession>A0ABS9Z419</accession>
<evidence type="ECO:0000259" key="4">
    <source>
        <dbReference type="Pfam" id="PF17954"/>
    </source>
</evidence>
<evidence type="ECO:0000313" key="5">
    <source>
        <dbReference type="EMBL" id="MCI4682424.1"/>
    </source>
</evidence>
<dbReference type="PIRSF" id="PIRSF006232">
    <property type="entry name" value="Pirin"/>
    <property type="match status" value="1"/>
</dbReference>
<dbReference type="EMBL" id="JAIVFP010000001">
    <property type="protein sequence ID" value="MCI4682424.1"/>
    <property type="molecule type" value="Genomic_DNA"/>
</dbReference>
<comment type="caution">
    <text evidence="5">The sequence shown here is derived from an EMBL/GenBank/DDBJ whole genome shotgun (WGS) entry which is preliminary data.</text>
</comment>
<dbReference type="Proteomes" id="UP001139104">
    <property type="component" value="Unassembled WGS sequence"/>
</dbReference>
<dbReference type="Gene3D" id="2.60.120.10">
    <property type="entry name" value="Jelly Rolls"/>
    <property type="match status" value="2"/>
</dbReference>
<organism evidence="5 6">
    <name type="scientific">Candidatus Rhodoblastus alkanivorans</name>
    <dbReference type="NCBI Taxonomy" id="2954117"/>
    <lineage>
        <taxon>Bacteria</taxon>
        <taxon>Pseudomonadati</taxon>
        <taxon>Pseudomonadota</taxon>
        <taxon>Alphaproteobacteria</taxon>
        <taxon>Hyphomicrobiales</taxon>
        <taxon>Rhodoblastaceae</taxon>
        <taxon>Rhodoblastus</taxon>
    </lineage>
</organism>
<feature type="domain" description="Pirin N-terminal" evidence="3">
    <location>
        <begin position="13"/>
        <end position="120"/>
    </location>
</feature>
<dbReference type="Pfam" id="PF17954">
    <property type="entry name" value="Pirin_C_2"/>
    <property type="match status" value="1"/>
</dbReference>
<comment type="similarity">
    <text evidence="1 2">Belongs to the pirin family.</text>
</comment>
<dbReference type="InterPro" id="IPR011051">
    <property type="entry name" value="RmlC_Cupin_sf"/>
</dbReference>
<dbReference type="InterPro" id="IPR041602">
    <property type="entry name" value="Quercetinase_C"/>
</dbReference>
<dbReference type="SUPFAM" id="SSF51182">
    <property type="entry name" value="RmlC-like cupins"/>
    <property type="match status" value="1"/>
</dbReference>
<evidence type="ECO:0000256" key="1">
    <source>
        <dbReference type="ARBA" id="ARBA00008416"/>
    </source>
</evidence>
<dbReference type="RefSeq" id="WP_243066437.1">
    <property type="nucleotide sequence ID" value="NZ_JAIVFK010000020.1"/>
</dbReference>
<reference evidence="5" key="1">
    <citation type="journal article" date="2022" name="ISME J.">
        <title>Identification of active gaseous-alkane degraders at natural gas seeps.</title>
        <authorList>
            <person name="Farhan Ul Haque M."/>
            <person name="Hernandez M."/>
            <person name="Crombie A.T."/>
            <person name="Murrell J.C."/>
        </authorList>
    </citation>
    <scope>NUCLEOTIDE SEQUENCE</scope>
    <source>
        <strain evidence="5">PC2</strain>
    </source>
</reference>
<dbReference type="PANTHER" id="PTHR43212">
    <property type="entry name" value="QUERCETIN 2,3-DIOXYGENASE"/>
    <property type="match status" value="1"/>
</dbReference>
<evidence type="ECO:0000259" key="3">
    <source>
        <dbReference type="Pfam" id="PF02678"/>
    </source>
</evidence>
<protein>
    <submittedName>
        <fullName evidence="5">Pirin family protein</fullName>
    </submittedName>
</protein>